<sequence>MESIFLGDSQTFLGTIATLTILCVFSEKGSGNFIVSVLEGIKERIEKQIEQLKKNTDMDLPQSVQLLRYFLDKSNVESELNNEGLKILRDISVKEGELKAQYTLEVEFKKDVLVDQIKGAKEQFLAPLYTFLFCLIAFVFDELLHIPSAGKEWLVSGMALFILYSFLFWTIVWINFFVTHRIGYKKREKAFIPLRLMKKWNCTSLWFRNCGCSKGFVLRTLVFVVIMILCIVLAHYCFPGISVGILITGLSVPILVKGYSRINCFFDNGDYSHLFLVGHFAVIFVLSFFLAFVIHLFVHYDISFKHILIPYENFLLMKYSVLCFALFNGIVFPFIFPFVCYNSLYVHAKKTARKTKKEQELFFKEFDPQLKEFCGRILSPKSVENQGEEVNDFEKYYQEYENEKQKGIKIVDFCRKKGIDASAFREYRKSRLRDK</sequence>
<keyword evidence="1" id="KW-0472">Membrane</keyword>
<feature type="transmembrane region" description="Helical" evidence="1">
    <location>
        <begin position="319"/>
        <end position="344"/>
    </location>
</feature>
<accession>K5Z4X8</accession>
<dbReference type="HOGENOM" id="CLU_741149_0_0_10"/>
<reference evidence="2 3" key="1">
    <citation type="submission" date="2012-02" db="EMBL/GenBank/DDBJ databases">
        <title>The Genome Sequence of Parabacteroides goldsteinii CL02T12C30.</title>
        <authorList>
            <consortium name="The Broad Institute Genome Sequencing Platform"/>
            <person name="Earl A."/>
            <person name="Ward D."/>
            <person name="Feldgarden M."/>
            <person name="Gevers D."/>
            <person name="Zitomersky N.L."/>
            <person name="Coyne M.J."/>
            <person name="Comstock L.E."/>
            <person name="Young S.K."/>
            <person name="Zeng Q."/>
            <person name="Gargeya S."/>
            <person name="Fitzgerald M."/>
            <person name="Haas B."/>
            <person name="Abouelleil A."/>
            <person name="Alvarado L."/>
            <person name="Arachchi H.M."/>
            <person name="Berlin A."/>
            <person name="Chapman S.B."/>
            <person name="Gearin G."/>
            <person name="Goldberg J."/>
            <person name="Griggs A."/>
            <person name="Gujja S."/>
            <person name="Hansen M."/>
            <person name="Heiman D."/>
            <person name="Howarth C."/>
            <person name="Larimer J."/>
            <person name="Lui A."/>
            <person name="MacDonald P.J.P."/>
            <person name="McCowen C."/>
            <person name="Montmayeur A."/>
            <person name="Murphy C."/>
            <person name="Neiman D."/>
            <person name="Pearson M."/>
            <person name="Priest M."/>
            <person name="Roberts A."/>
            <person name="Saif S."/>
            <person name="Shea T."/>
            <person name="Sisk P."/>
            <person name="Stolte C."/>
            <person name="Sykes S."/>
            <person name="Wortman J."/>
            <person name="Nusbaum C."/>
            <person name="Birren B."/>
        </authorList>
    </citation>
    <scope>NUCLEOTIDE SEQUENCE [LARGE SCALE GENOMIC DNA]</scope>
    <source>
        <strain evidence="2 3">CL02T12C30</strain>
    </source>
</reference>
<evidence type="ECO:0000256" key="1">
    <source>
        <dbReference type="SAM" id="Phobius"/>
    </source>
</evidence>
<feature type="transmembrane region" description="Helical" evidence="1">
    <location>
        <begin position="124"/>
        <end position="141"/>
    </location>
</feature>
<proteinExistence type="predicted"/>
<dbReference type="AlphaFoldDB" id="K5Z4X8"/>
<feature type="transmembrane region" description="Helical" evidence="1">
    <location>
        <begin position="216"/>
        <end position="234"/>
    </location>
</feature>
<feature type="transmembrane region" description="Helical" evidence="1">
    <location>
        <begin position="271"/>
        <end position="299"/>
    </location>
</feature>
<dbReference type="RefSeq" id="WP_007657075.1">
    <property type="nucleotide sequence ID" value="NZ_JH976474.1"/>
</dbReference>
<dbReference type="Proteomes" id="UP000006330">
    <property type="component" value="Unassembled WGS sequence"/>
</dbReference>
<name>K5Z4X8_9BACT</name>
<evidence type="ECO:0000313" key="2">
    <source>
        <dbReference type="EMBL" id="EKN10634.1"/>
    </source>
</evidence>
<dbReference type="EMBL" id="AGZO01000027">
    <property type="protein sequence ID" value="EKN10634.1"/>
    <property type="molecule type" value="Genomic_DNA"/>
</dbReference>
<organism evidence="2 3">
    <name type="scientific">Parabacteroides goldsteinii CL02T12C30</name>
    <dbReference type="NCBI Taxonomy" id="999418"/>
    <lineage>
        <taxon>Bacteria</taxon>
        <taxon>Pseudomonadati</taxon>
        <taxon>Bacteroidota</taxon>
        <taxon>Bacteroidia</taxon>
        <taxon>Bacteroidales</taxon>
        <taxon>Tannerellaceae</taxon>
        <taxon>Parabacteroides</taxon>
    </lineage>
</organism>
<keyword evidence="1" id="KW-0812">Transmembrane</keyword>
<gene>
    <name evidence="2" type="ORF">HMPREF1076_03972</name>
</gene>
<evidence type="ECO:0000313" key="3">
    <source>
        <dbReference type="Proteomes" id="UP000006330"/>
    </source>
</evidence>
<feature type="transmembrane region" description="Helical" evidence="1">
    <location>
        <begin position="240"/>
        <end position="259"/>
    </location>
</feature>
<keyword evidence="1" id="KW-1133">Transmembrane helix</keyword>
<comment type="caution">
    <text evidence="2">The sequence shown here is derived from an EMBL/GenBank/DDBJ whole genome shotgun (WGS) entry which is preliminary data.</text>
</comment>
<protein>
    <submittedName>
        <fullName evidence="2">Uncharacterized protein</fullName>
    </submittedName>
</protein>
<feature type="transmembrane region" description="Helical" evidence="1">
    <location>
        <begin position="153"/>
        <end position="178"/>
    </location>
</feature>
<dbReference type="PATRIC" id="fig|999418.3.peg.4046"/>